<dbReference type="EMBL" id="CAEX01006361">
    <property type="protein sequence ID" value="CCD20816.1"/>
    <property type="molecule type" value="Genomic_DNA"/>
</dbReference>
<feature type="compositionally biased region" description="Basic and acidic residues" evidence="1">
    <location>
        <begin position="158"/>
        <end position="169"/>
    </location>
</feature>
<reference evidence="2 3" key="1">
    <citation type="journal article" date="2012" name="Proc. Natl. Acad. Sci. U.S.A.">
        <title>Antigenic diversity is generated by distinct evolutionary mechanisms in African trypanosome species.</title>
        <authorList>
            <person name="Jackson A.P."/>
            <person name="Berry A."/>
            <person name="Aslett M."/>
            <person name="Allison H.C."/>
            <person name="Burton P."/>
            <person name="Vavrova-Anderson J."/>
            <person name="Brown R."/>
            <person name="Browne H."/>
            <person name="Corton N."/>
            <person name="Hauser H."/>
            <person name="Gamble J."/>
            <person name="Gilderthorp R."/>
            <person name="Marcello L."/>
            <person name="McQuillan J."/>
            <person name="Otto T.D."/>
            <person name="Quail M.A."/>
            <person name="Sanders M.J."/>
            <person name="van Tonder A."/>
            <person name="Ginger M.L."/>
            <person name="Field M.C."/>
            <person name="Barry J.D."/>
            <person name="Hertz-Fowler C."/>
            <person name="Berriman M."/>
        </authorList>
    </citation>
    <scope>NUCLEOTIDE SEQUENCE</scope>
    <source>
        <strain evidence="2 3">Y486</strain>
    </source>
</reference>
<feature type="compositionally biased region" description="Basic residues" evidence="1">
    <location>
        <begin position="142"/>
        <end position="152"/>
    </location>
</feature>
<feature type="compositionally biased region" description="Polar residues" evidence="1">
    <location>
        <begin position="120"/>
        <end position="133"/>
    </location>
</feature>
<evidence type="ECO:0000313" key="2">
    <source>
        <dbReference type="EMBL" id="CCD20816.1"/>
    </source>
</evidence>
<feature type="compositionally biased region" description="Basic residues" evidence="1">
    <location>
        <begin position="226"/>
        <end position="241"/>
    </location>
</feature>
<gene>
    <name evidence="2" type="ORF">TvY486_0036930</name>
</gene>
<feature type="compositionally biased region" description="Basic residues" evidence="1">
    <location>
        <begin position="1"/>
        <end position="13"/>
    </location>
</feature>
<dbReference type="Proteomes" id="UP000009027">
    <property type="component" value="Unassembled WGS sequence"/>
</dbReference>
<protein>
    <submittedName>
        <fullName evidence="2">Uncharacterized protein</fullName>
    </submittedName>
</protein>
<keyword evidence="3" id="KW-1185">Reference proteome</keyword>
<evidence type="ECO:0000256" key="1">
    <source>
        <dbReference type="SAM" id="MobiDB-lite"/>
    </source>
</evidence>
<feature type="compositionally biased region" description="Basic and acidic residues" evidence="1">
    <location>
        <begin position="207"/>
        <end position="225"/>
    </location>
</feature>
<feature type="compositionally biased region" description="Basic and acidic residues" evidence="1">
    <location>
        <begin position="78"/>
        <end position="89"/>
    </location>
</feature>
<name>F9WTC3_TRYVY</name>
<dbReference type="VEuPathDB" id="TriTrypDB:TvY486_0036930"/>
<feature type="compositionally biased region" description="Basic residues" evidence="1">
    <location>
        <begin position="170"/>
        <end position="189"/>
    </location>
</feature>
<sequence>MAGKAKRARKATRAKTTNRMATHENTGSQRNKRHTRNTKAKWRTEKRGKKTGTTTQEIRGKKKQLRRTKHAAAVLGNETRKQRGTERKHAQTHTRKEKGPSGRIAPQKGARAATPRGTVRQGNESKGQKTKTATMEAGAPHTLRHTRKKIGKHTGPQRNDRHKGAAEHNKKSHNTTPHRTKRQKKHKANKAQQNEEEKKPTCAASQHTDDTRRQGEKRRDRLREKACKHRRTHLAARRRHK</sequence>
<feature type="compositionally biased region" description="Basic residues" evidence="1">
    <location>
        <begin position="60"/>
        <end position="70"/>
    </location>
</feature>
<evidence type="ECO:0000313" key="3">
    <source>
        <dbReference type="Proteomes" id="UP000009027"/>
    </source>
</evidence>
<organism evidence="2 3">
    <name type="scientific">Trypanosoma vivax (strain Y486)</name>
    <dbReference type="NCBI Taxonomy" id="1055687"/>
    <lineage>
        <taxon>Eukaryota</taxon>
        <taxon>Discoba</taxon>
        <taxon>Euglenozoa</taxon>
        <taxon>Kinetoplastea</taxon>
        <taxon>Metakinetoplastina</taxon>
        <taxon>Trypanosomatida</taxon>
        <taxon>Trypanosomatidae</taxon>
        <taxon>Trypanosoma</taxon>
        <taxon>Duttonella</taxon>
    </lineage>
</organism>
<feature type="region of interest" description="Disordered" evidence="1">
    <location>
        <begin position="1"/>
        <end position="241"/>
    </location>
</feature>
<proteinExistence type="predicted"/>
<feature type="compositionally biased region" description="Basic residues" evidence="1">
    <location>
        <begin position="30"/>
        <end position="50"/>
    </location>
</feature>
<dbReference type="AlphaFoldDB" id="F9WTC3"/>
<accession>F9WTC3</accession>